<accession>A0A223AR03</accession>
<protein>
    <submittedName>
        <fullName evidence="1">Terminase</fullName>
    </submittedName>
</protein>
<dbReference type="OrthoDB" id="4498710at2"/>
<dbReference type="Pfam" id="PF03237">
    <property type="entry name" value="Terminase_6N"/>
    <property type="match status" value="1"/>
</dbReference>
<organism evidence="1 2">
    <name type="scientific">Mogibacterium pumilum</name>
    <dbReference type="NCBI Taxonomy" id="86332"/>
    <lineage>
        <taxon>Bacteria</taxon>
        <taxon>Bacillati</taxon>
        <taxon>Bacillota</taxon>
        <taxon>Clostridia</taxon>
        <taxon>Peptostreptococcales</taxon>
        <taxon>Anaerovoracaceae</taxon>
        <taxon>Mogibacterium</taxon>
    </lineage>
</organism>
<dbReference type="Gene3D" id="3.30.420.280">
    <property type="match status" value="1"/>
</dbReference>
<dbReference type="AlphaFoldDB" id="A0A223AR03"/>
<evidence type="ECO:0000313" key="1">
    <source>
        <dbReference type="EMBL" id="ASS37403.1"/>
    </source>
</evidence>
<dbReference type="InterPro" id="IPR027417">
    <property type="entry name" value="P-loop_NTPase"/>
</dbReference>
<evidence type="ECO:0000313" key="2">
    <source>
        <dbReference type="Proteomes" id="UP000214689"/>
    </source>
</evidence>
<reference evidence="2" key="1">
    <citation type="submission" date="2016-05" db="EMBL/GenBank/DDBJ databases">
        <authorList>
            <person name="Holder M.E."/>
            <person name="Ajami N.J."/>
            <person name="Petrosino J.F."/>
        </authorList>
    </citation>
    <scope>NUCLEOTIDE SEQUENCE [LARGE SCALE GENOMIC DNA]</scope>
    <source>
        <strain evidence="2">ATCC 700696</strain>
    </source>
</reference>
<name>A0A223AR03_9FIRM</name>
<dbReference type="Proteomes" id="UP000214689">
    <property type="component" value="Chromosome"/>
</dbReference>
<proteinExistence type="predicted"/>
<sequence length="466" mass="53192">MAVPKSKEPVKRKSIPYRFGDKHKAYMRRSRDCTYNVAEGSIRAGKTTDNIFAFAHELKRTKDKLHLASGSTLGNAKLNIGDANGFGLEHIFRGQCHWGKFKGNEALYIQGPSTSRKLRVVIFAGGGKADSYKKVRGNSYGMWIATEINLHHDSMIKECINRTAAAKMRKFFWDLNPDNPYASIYKDYIDKYAEKAAAGEFPSGYNYEHFTLFDNVTISKQRQQELMADYDPETIWYRRDILGERCAAEGVIYKSFADNPSKHIRIFKDYSEKQEWLRTIHFISIGIDFGGNRSLTTFVASAVHYRFQEVDVVKDANIEGRKGDIDPDKLNKSFLIFYEELKREFPEIPILYIFADNEAQYLINGLAKACRAAGITASIGDSAKKKITDRVYCGNTLLASGRMRVLPECKLLIAGLKSAIWDPKEAEKGKDVRLDNFSSDIDILDAWEYSWERFMKKLLPESKRSN</sequence>
<keyword evidence="2" id="KW-1185">Reference proteome</keyword>
<gene>
    <name evidence="1" type="ORF">AXF17_02260</name>
</gene>
<dbReference type="EMBL" id="CP016199">
    <property type="protein sequence ID" value="ASS37403.1"/>
    <property type="molecule type" value="Genomic_DNA"/>
</dbReference>
<dbReference type="RefSeq" id="WP_094233631.1">
    <property type="nucleotide sequence ID" value="NZ_CP016199.1"/>
</dbReference>
<dbReference type="Gene3D" id="3.40.50.300">
    <property type="entry name" value="P-loop containing nucleotide triphosphate hydrolases"/>
    <property type="match status" value="1"/>
</dbReference>